<comment type="caution">
    <text evidence="1">The sequence shown here is derived from an EMBL/GenBank/DDBJ whole genome shotgun (WGS) entry which is preliminary data.</text>
</comment>
<proteinExistence type="predicted"/>
<reference evidence="1" key="1">
    <citation type="submission" date="2021-03" db="EMBL/GenBank/DDBJ databases">
        <title>Draft genome sequence of rust myrtle Austropuccinia psidii MF-1, a brazilian biotype.</title>
        <authorList>
            <person name="Quecine M.C."/>
            <person name="Pachon D.M.R."/>
            <person name="Bonatelli M.L."/>
            <person name="Correr F.H."/>
            <person name="Franceschini L.M."/>
            <person name="Leite T.F."/>
            <person name="Margarido G.R.A."/>
            <person name="Almeida C.A."/>
            <person name="Ferrarezi J.A."/>
            <person name="Labate C.A."/>
        </authorList>
    </citation>
    <scope>NUCLEOTIDE SEQUENCE</scope>
    <source>
        <strain evidence="1">MF-1</strain>
    </source>
</reference>
<keyword evidence="2" id="KW-1185">Reference proteome</keyword>
<evidence type="ECO:0000313" key="1">
    <source>
        <dbReference type="EMBL" id="MBW0470499.1"/>
    </source>
</evidence>
<sequence>MAKDIAIPEQLGEAMFGRHQQLWKKECLDKLDKIKKGNVWSLINKEWDMKAIGNLWVVDIKHNNSRIIEKFKAHRDWKCPGIDCTKTYAPMASLISLHLVLAST</sequence>
<evidence type="ECO:0008006" key="3">
    <source>
        <dbReference type="Google" id="ProtNLM"/>
    </source>
</evidence>
<protein>
    <recommendedName>
        <fullName evidence="3">Reverse transcriptase Ty1/copia-type domain-containing protein</fullName>
    </recommendedName>
</protein>
<dbReference type="Proteomes" id="UP000765509">
    <property type="component" value="Unassembled WGS sequence"/>
</dbReference>
<name>A0A9Q3GKM2_9BASI</name>
<dbReference type="OrthoDB" id="2998201at2759"/>
<dbReference type="EMBL" id="AVOT02002475">
    <property type="protein sequence ID" value="MBW0470499.1"/>
    <property type="molecule type" value="Genomic_DNA"/>
</dbReference>
<dbReference type="AlphaFoldDB" id="A0A9Q3GKM2"/>
<organism evidence="1 2">
    <name type="scientific">Austropuccinia psidii MF-1</name>
    <dbReference type="NCBI Taxonomy" id="1389203"/>
    <lineage>
        <taxon>Eukaryota</taxon>
        <taxon>Fungi</taxon>
        <taxon>Dikarya</taxon>
        <taxon>Basidiomycota</taxon>
        <taxon>Pucciniomycotina</taxon>
        <taxon>Pucciniomycetes</taxon>
        <taxon>Pucciniales</taxon>
        <taxon>Sphaerophragmiaceae</taxon>
        <taxon>Austropuccinia</taxon>
    </lineage>
</organism>
<gene>
    <name evidence="1" type="ORF">O181_010214</name>
</gene>
<accession>A0A9Q3GKM2</accession>
<evidence type="ECO:0000313" key="2">
    <source>
        <dbReference type="Proteomes" id="UP000765509"/>
    </source>
</evidence>